<protein>
    <recommendedName>
        <fullName evidence="2">Pyridoxal phosphate homeostasis protein</fullName>
        <shortName evidence="2">PLP homeostasis protein</shortName>
    </recommendedName>
</protein>
<evidence type="ECO:0000256" key="4">
    <source>
        <dbReference type="RuleBase" id="RU004514"/>
    </source>
</evidence>
<accession>A0A3N5Y4S8</accession>
<sequence>MQTIAERLDIAHNAIKLAAKAAHRDYHSVQLLAVSKTKPVSDIHLAYKAGQRMFGENYVQEGVEKILHCQSLSGMEWHMIGPIQSNKTKLVAEHFDWVQSVDREKIARRLDAQRPESLPPLNICIQINIDDESSKSGVGLDQADTLMAAVESLPRLTLRGIMAIPKANASDEERAHSFARLQQLFSHAQERFPQVDTLSLGMSNDMTTAIQYGSTMVRLGTALFGSRDKKG</sequence>
<evidence type="ECO:0000256" key="2">
    <source>
        <dbReference type="HAMAP-Rule" id="MF_02087"/>
    </source>
</evidence>
<comment type="cofactor">
    <cofactor evidence="3">
        <name>pyridoxal 5'-phosphate</name>
        <dbReference type="ChEBI" id="CHEBI:597326"/>
    </cofactor>
</comment>
<dbReference type="InterPro" id="IPR011078">
    <property type="entry name" value="PyrdxlP_homeostasis"/>
</dbReference>
<dbReference type="PIRSF" id="PIRSF004848">
    <property type="entry name" value="YBL036c_PLPDEIII"/>
    <property type="match status" value="1"/>
</dbReference>
<organism evidence="6 7">
    <name type="scientific">Alteromonas sediminis</name>
    <dbReference type="NCBI Taxonomy" id="2259342"/>
    <lineage>
        <taxon>Bacteria</taxon>
        <taxon>Pseudomonadati</taxon>
        <taxon>Pseudomonadota</taxon>
        <taxon>Gammaproteobacteria</taxon>
        <taxon>Alteromonadales</taxon>
        <taxon>Alteromonadaceae</taxon>
        <taxon>Alteromonas/Salinimonas group</taxon>
        <taxon>Alteromonas</taxon>
    </lineage>
</organism>
<dbReference type="AlphaFoldDB" id="A0A3N5Y4S8"/>
<feature type="modified residue" description="N6-(pyridoxal phosphate)lysine" evidence="2 3">
    <location>
        <position position="36"/>
    </location>
</feature>
<proteinExistence type="inferred from homology"/>
<evidence type="ECO:0000256" key="3">
    <source>
        <dbReference type="PIRSR" id="PIRSR004848-1"/>
    </source>
</evidence>
<evidence type="ECO:0000313" key="7">
    <source>
        <dbReference type="Proteomes" id="UP000275281"/>
    </source>
</evidence>
<reference evidence="6 7" key="1">
    <citation type="submission" date="2018-11" db="EMBL/GenBank/DDBJ databases">
        <authorList>
            <person name="Ye M.-Q."/>
            <person name="Du Z.-J."/>
        </authorList>
    </citation>
    <scope>NUCLEOTIDE SEQUENCE [LARGE SCALE GENOMIC DNA]</scope>
    <source>
        <strain evidence="6 7">U0105</strain>
    </source>
</reference>
<dbReference type="EMBL" id="RPOK01000001">
    <property type="protein sequence ID" value="RPJ67916.1"/>
    <property type="molecule type" value="Genomic_DNA"/>
</dbReference>
<dbReference type="NCBIfam" id="TIGR00044">
    <property type="entry name" value="YggS family pyridoxal phosphate-dependent enzyme"/>
    <property type="match status" value="1"/>
</dbReference>
<evidence type="ECO:0000313" key="6">
    <source>
        <dbReference type="EMBL" id="RPJ67916.1"/>
    </source>
</evidence>
<name>A0A3N5Y4S8_9ALTE</name>
<comment type="similarity">
    <text evidence="2 4">Belongs to the pyridoxal phosphate-binding protein YggS/PROSC family.</text>
</comment>
<gene>
    <name evidence="6" type="ORF">DRW07_00440</name>
</gene>
<dbReference type="OrthoDB" id="9804072at2"/>
<comment type="function">
    <text evidence="2">Pyridoxal 5'-phosphate (PLP)-binding protein, which is involved in PLP homeostasis.</text>
</comment>
<dbReference type="Gene3D" id="3.20.20.10">
    <property type="entry name" value="Alanine racemase"/>
    <property type="match status" value="1"/>
</dbReference>
<dbReference type="GO" id="GO:0030170">
    <property type="term" value="F:pyridoxal phosphate binding"/>
    <property type="evidence" value="ECO:0007669"/>
    <property type="project" value="UniProtKB-UniRule"/>
</dbReference>
<keyword evidence="7" id="KW-1185">Reference proteome</keyword>
<dbReference type="SUPFAM" id="SSF51419">
    <property type="entry name" value="PLP-binding barrel"/>
    <property type="match status" value="1"/>
</dbReference>
<comment type="caution">
    <text evidence="6">The sequence shown here is derived from an EMBL/GenBank/DDBJ whole genome shotgun (WGS) entry which is preliminary data.</text>
</comment>
<evidence type="ECO:0000256" key="1">
    <source>
        <dbReference type="ARBA" id="ARBA00022898"/>
    </source>
</evidence>
<evidence type="ECO:0000259" key="5">
    <source>
        <dbReference type="Pfam" id="PF01168"/>
    </source>
</evidence>
<dbReference type="PROSITE" id="PS01211">
    <property type="entry name" value="UPF0001"/>
    <property type="match status" value="1"/>
</dbReference>
<dbReference type="Proteomes" id="UP000275281">
    <property type="component" value="Unassembled WGS sequence"/>
</dbReference>
<dbReference type="InterPro" id="IPR001608">
    <property type="entry name" value="Ala_racemase_N"/>
</dbReference>
<keyword evidence="1 2" id="KW-0663">Pyridoxal phosphate</keyword>
<dbReference type="PANTHER" id="PTHR10146">
    <property type="entry name" value="PROLINE SYNTHETASE CO-TRANSCRIBED BACTERIAL HOMOLOG PROTEIN"/>
    <property type="match status" value="1"/>
</dbReference>
<feature type="domain" description="Alanine racemase N-terminal" evidence="5">
    <location>
        <begin position="10"/>
        <end position="227"/>
    </location>
</feature>
<dbReference type="Pfam" id="PF01168">
    <property type="entry name" value="Ala_racemase_N"/>
    <property type="match status" value="1"/>
</dbReference>
<dbReference type="HAMAP" id="MF_02087">
    <property type="entry name" value="PLP_homeostasis"/>
    <property type="match status" value="1"/>
</dbReference>
<dbReference type="InterPro" id="IPR029066">
    <property type="entry name" value="PLP-binding_barrel"/>
</dbReference>
<dbReference type="CDD" id="cd06824">
    <property type="entry name" value="PLPDE_III_Yggs_like"/>
    <property type="match status" value="1"/>
</dbReference>
<dbReference type="RefSeq" id="WP_124025919.1">
    <property type="nucleotide sequence ID" value="NZ_JBHRSN010000005.1"/>
</dbReference>
<dbReference type="PANTHER" id="PTHR10146:SF14">
    <property type="entry name" value="PYRIDOXAL PHOSPHATE HOMEOSTASIS PROTEIN"/>
    <property type="match status" value="1"/>
</dbReference>
<dbReference type="FunFam" id="3.20.20.10:FF:000018">
    <property type="entry name" value="Pyridoxal phosphate homeostasis protein"/>
    <property type="match status" value="1"/>
</dbReference>